<name>A0A3R6DR68_9BACT</name>
<dbReference type="Proteomes" id="UP000286501">
    <property type="component" value="Unassembled WGS sequence"/>
</dbReference>
<protein>
    <submittedName>
        <fullName evidence="1">Uncharacterized protein</fullName>
    </submittedName>
</protein>
<proteinExistence type="predicted"/>
<dbReference type="EMBL" id="QRIN01000050">
    <property type="protein sequence ID" value="RHG64190.1"/>
    <property type="molecule type" value="Genomic_DNA"/>
</dbReference>
<comment type="caution">
    <text evidence="1">The sequence shown here is derived from an EMBL/GenBank/DDBJ whole genome shotgun (WGS) entry which is preliminary data.</text>
</comment>
<accession>A0A3R6DR68</accession>
<dbReference type="AlphaFoldDB" id="A0A3R6DR68"/>
<gene>
    <name evidence="1" type="ORF">DW250_11265</name>
</gene>
<evidence type="ECO:0000313" key="2">
    <source>
        <dbReference type="Proteomes" id="UP000286501"/>
    </source>
</evidence>
<reference evidence="1 2" key="1">
    <citation type="submission" date="2018-08" db="EMBL/GenBank/DDBJ databases">
        <title>A genome reference for cultivated species of the human gut microbiota.</title>
        <authorList>
            <person name="Zou Y."/>
            <person name="Xue W."/>
            <person name="Luo G."/>
        </authorList>
    </citation>
    <scope>NUCLEOTIDE SEQUENCE [LARGE SCALE GENOMIC DNA]</scope>
    <source>
        <strain evidence="1 2">AM22-1</strain>
    </source>
</reference>
<evidence type="ECO:0000313" key="1">
    <source>
        <dbReference type="EMBL" id="RHG64190.1"/>
    </source>
</evidence>
<sequence>MQTSICFLQQVELIISVLHYLCIQKKIRMGLFKTIKDIFSNGKGKETNTQENVSLPSSINVSQQSTKQPLVMPGVTEVIKARTYLKANDTEQTKCQYESAVQKGYSLNLEPYNWLLSHYISKEQWSDAKRVLLLVPAKFSQDALVVEFREVIRQREDKLPKQTNLNRTIITKDTLANRYKSLIAQLPEFDFYTSGNDALFSEDAPVCHQIEYIISHIENELRKAKVAEKSKDYITATNIYEELIANGYWKPEPYNRLLYIYDKAGLTNGVKELLVLAISFFENQQKKQKQELLRLADKYKSRAYAEAKINQGKTVAYFDGFFEIYMPFPDIDVWKRILADTIA</sequence>
<organism evidence="1 2">
    <name type="scientific">Segatella copri</name>
    <dbReference type="NCBI Taxonomy" id="165179"/>
    <lineage>
        <taxon>Bacteria</taxon>
        <taxon>Pseudomonadati</taxon>
        <taxon>Bacteroidota</taxon>
        <taxon>Bacteroidia</taxon>
        <taxon>Bacteroidales</taxon>
        <taxon>Prevotellaceae</taxon>
        <taxon>Segatella</taxon>
    </lineage>
</organism>